<feature type="transmembrane region" description="Helical" evidence="2">
    <location>
        <begin position="88"/>
        <end position="107"/>
    </location>
</feature>
<dbReference type="AlphaFoldDB" id="A0A2P7BFC9"/>
<dbReference type="OrthoDB" id="8085996at2"/>
<dbReference type="EMBL" id="PGGM01000003">
    <property type="protein sequence ID" value="PSH65132.1"/>
    <property type="molecule type" value="Genomic_DNA"/>
</dbReference>
<evidence type="ECO:0000256" key="1">
    <source>
        <dbReference type="SAM" id="MobiDB-lite"/>
    </source>
</evidence>
<sequence length="116" mass="12511">MVETSAPNEKAPATENRQEKLEIPIASPRKKIAKKQTPVQVQRSKVAARAKSSDQASKTVSSVTRGLRAQAQTVSEVARDNPGTTTSVLGVVGVLGFFLGLLVGRALTDNARHRWY</sequence>
<name>A0A2P7BFC9_9HYPH</name>
<keyword evidence="2" id="KW-0812">Transmembrane</keyword>
<evidence type="ECO:0000313" key="4">
    <source>
        <dbReference type="Proteomes" id="UP000241764"/>
    </source>
</evidence>
<feature type="compositionally biased region" description="Polar residues" evidence="1">
    <location>
        <begin position="53"/>
        <end position="64"/>
    </location>
</feature>
<gene>
    <name evidence="3" type="ORF">CU103_08895</name>
</gene>
<evidence type="ECO:0000313" key="3">
    <source>
        <dbReference type="EMBL" id="PSH65132.1"/>
    </source>
</evidence>
<keyword evidence="2" id="KW-1133">Transmembrane helix</keyword>
<keyword evidence="4" id="KW-1185">Reference proteome</keyword>
<proteinExistence type="predicted"/>
<dbReference type="RefSeq" id="WP_106663546.1">
    <property type="nucleotide sequence ID" value="NZ_PGGM01000003.1"/>
</dbReference>
<organism evidence="3 4">
    <name type="scientific">Phyllobacterium sophorae</name>
    <dbReference type="NCBI Taxonomy" id="1520277"/>
    <lineage>
        <taxon>Bacteria</taxon>
        <taxon>Pseudomonadati</taxon>
        <taxon>Pseudomonadota</taxon>
        <taxon>Alphaproteobacteria</taxon>
        <taxon>Hyphomicrobiales</taxon>
        <taxon>Phyllobacteriaceae</taxon>
        <taxon>Phyllobacterium</taxon>
    </lineage>
</organism>
<comment type="caution">
    <text evidence="3">The sequence shown here is derived from an EMBL/GenBank/DDBJ whole genome shotgun (WGS) entry which is preliminary data.</text>
</comment>
<feature type="region of interest" description="Disordered" evidence="1">
    <location>
        <begin position="32"/>
        <end position="64"/>
    </location>
</feature>
<evidence type="ECO:0000256" key="2">
    <source>
        <dbReference type="SAM" id="Phobius"/>
    </source>
</evidence>
<protein>
    <submittedName>
        <fullName evidence="3">Uncharacterized protein</fullName>
    </submittedName>
</protein>
<dbReference type="Proteomes" id="UP000241764">
    <property type="component" value="Unassembled WGS sequence"/>
</dbReference>
<keyword evidence="2" id="KW-0472">Membrane</keyword>
<reference evidence="4" key="1">
    <citation type="submission" date="2017-11" db="EMBL/GenBank/DDBJ databases">
        <authorList>
            <person name="Kuznetsova I."/>
            <person name="Sazanova A."/>
            <person name="Chirak E."/>
            <person name="Safronova V."/>
            <person name="Willems A."/>
        </authorList>
    </citation>
    <scope>NUCLEOTIDE SEQUENCE [LARGE SCALE GENOMIC DNA]</scope>
    <source>
        <strain evidence="4">CCBAU 03422</strain>
    </source>
</reference>
<accession>A0A2P7BFC9</accession>